<dbReference type="AlphaFoldDB" id="A0A369VXB2"/>
<proteinExistence type="predicted"/>
<protein>
    <submittedName>
        <fullName evidence="2">Uncharacterized protein</fullName>
    </submittedName>
</protein>
<evidence type="ECO:0000256" key="1">
    <source>
        <dbReference type="SAM" id="MobiDB-lite"/>
    </source>
</evidence>
<dbReference type="EMBL" id="QQNB01000001">
    <property type="protein sequence ID" value="RDE06227.1"/>
    <property type="molecule type" value="Genomic_DNA"/>
</dbReference>
<comment type="caution">
    <text evidence="2">The sequence shown here is derived from an EMBL/GenBank/DDBJ whole genome shotgun (WGS) entry which is preliminary data.</text>
</comment>
<dbReference type="Proteomes" id="UP000253918">
    <property type="component" value="Unassembled WGS sequence"/>
</dbReference>
<evidence type="ECO:0000313" key="2">
    <source>
        <dbReference type="EMBL" id="RDE06227.1"/>
    </source>
</evidence>
<organism evidence="2 3">
    <name type="scientific">Sphingomonas aracearum</name>
    <dbReference type="NCBI Taxonomy" id="2283317"/>
    <lineage>
        <taxon>Bacteria</taxon>
        <taxon>Pseudomonadati</taxon>
        <taxon>Pseudomonadota</taxon>
        <taxon>Alphaproteobacteria</taxon>
        <taxon>Sphingomonadales</taxon>
        <taxon>Sphingomonadaceae</taxon>
        <taxon>Sphingomonas</taxon>
    </lineage>
</organism>
<feature type="region of interest" description="Disordered" evidence="1">
    <location>
        <begin position="44"/>
        <end position="144"/>
    </location>
</feature>
<feature type="compositionally biased region" description="Acidic residues" evidence="1">
    <location>
        <begin position="87"/>
        <end position="111"/>
    </location>
</feature>
<evidence type="ECO:0000313" key="3">
    <source>
        <dbReference type="Proteomes" id="UP000253918"/>
    </source>
</evidence>
<feature type="compositionally biased region" description="Acidic residues" evidence="1">
    <location>
        <begin position="45"/>
        <end position="65"/>
    </location>
</feature>
<name>A0A369VXB2_9SPHN</name>
<dbReference type="RefSeq" id="WP_114685809.1">
    <property type="nucleotide sequence ID" value="NZ_QQNB01000001.1"/>
</dbReference>
<gene>
    <name evidence="2" type="ORF">DVW87_00355</name>
</gene>
<keyword evidence="3" id="KW-1185">Reference proteome</keyword>
<sequence length="184" mass="20098">MLELRIIAAGTTMPVFDLPAALGRRGAAKEIGDQIDALIAFMDELGGDPDLEEEPDGEPSGDEQDVAWLEPSADMRQPASMRAGAANEDDEEDDDDTAADDGPCDGEEDSEPGTLPEWGSPVMDGRCYADDEQEDDEPEARAHHVRRLRATRCDMRRDGYTGRPRYYLRSNGVVTISGVEVRGL</sequence>
<accession>A0A369VXB2</accession>
<reference evidence="2 3" key="1">
    <citation type="submission" date="2018-07" db="EMBL/GenBank/DDBJ databases">
        <title>a novel species of Sphingomonas isolated from the rhizosphere soil of Araceae plant.</title>
        <authorList>
            <person name="Zhiyong W."/>
            <person name="Qinglan Z."/>
            <person name="Zhiwei F."/>
            <person name="Ding X."/>
            <person name="Gejiao W."/>
            <person name="Shixue Z."/>
        </authorList>
    </citation>
    <scope>NUCLEOTIDE SEQUENCE [LARGE SCALE GENOMIC DNA]</scope>
    <source>
        <strain evidence="2 3">WZY 27</strain>
    </source>
</reference>